<evidence type="ECO:0000313" key="4">
    <source>
        <dbReference type="EMBL" id="KAA1131852.1"/>
    </source>
</evidence>
<dbReference type="Proteomes" id="UP000325313">
    <property type="component" value="Unassembled WGS sequence"/>
</dbReference>
<feature type="signal peptide" evidence="2">
    <location>
        <begin position="1"/>
        <end position="20"/>
    </location>
</feature>
<feature type="compositionally biased region" description="Basic and acidic residues" evidence="1">
    <location>
        <begin position="302"/>
        <end position="311"/>
    </location>
</feature>
<sequence length="311" mass="33878">MRFAIVAAGAVVLGATVAEARSVASSPRRHVDKTMKRSNAHETRVEIERLNYATPSRLSKRSKLANDDWNNTSPSHHDQSNSTPSHEASSETHTRATESSDHKDEKSHDGEYHKERVASLRPAFVDRTVVSNPSGALPNNVIWKIQKKTEEESSKSGGSKFKIVPILPGGKPFKAKKAAPVVPIPSDEYMIIPVTPVKSTTDELPAEPAAPELIEQASPTDSPEDETAPTTTLLRAIEDYREAVAEQTSESEPTTAQADLPHISNQKSRASKKKSSKSAKKPKKDDSDCGSDSDDDSSDFASKPEDFRTVQ</sequence>
<evidence type="ECO:0000256" key="2">
    <source>
        <dbReference type="SAM" id="SignalP"/>
    </source>
</evidence>
<feature type="compositionally biased region" description="Basic and acidic residues" evidence="1">
    <location>
        <begin position="32"/>
        <end position="49"/>
    </location>
</feature>
<evidence type="ECO:0000313" key="3">
    <source>
        <dbReference type="EMBL" id="KAA1096586.1"/>
    </source>
</evidence>
<feature type="compositionally biased region" description="Polar residues" evidence="1">
    <location>
        <begin position="246"/>
        <end position="257"/>
    </location>
</feature>
<feature type="region of interest" description="Disordered" evidence="1">
    <location>
        <begin position="22"/>
        <end position="112"/>
    </location>
</feature>
<dbReference type="Proteomes" id="UP000324748">
    <property type="component" value="Unassembled WGS sequence"/>
</dbReference>
<feature type="compositionally biased region" description="Polar residues" evidence="1">
    <location>
        <begin position="68"/>
        <end position="87"/>
    </location>
</feature>
<gene>
    <name evidence="3" type="ORF">PGT21_021484</name>
    <name evidence="4" type="ORF">PGTUg99_030501</name>
</gene>
<evidence type="ECO:0000256" key="1">
    <source>
        <dbReference type="SAM" id="MobiDB-lite"/>
    </source>
</evidence>
<comment type="caution">
    <text evidence="4">The sequence shown here is derived from an EMBL/GenBank/DDBJ whole genome shotgun (WGS) entry which is preliminary data.</text>
</comment>
<evidence type="ECO:0000313" key="6">
    <source>
        <dbReference type="Proteomes" id="UP000325313"/>
    </source>
</evidence>
<dbReference type="EMBL" id="VDEP01000102">
    <property type="protein sequence ID" value="KAA1131852.1"/>
    <property type="molecule type" value="Genomic_DNA"/>
</dbReference>
<proteinExistence type="predicted"/>
<feature type="compositionally biased region" description="Basic and acidic residues" evidence="1">
    <location>
        <begin position="88"/>
        <end position="112"/>
    </location>
</feature>
<dbReference type="EMBL" id="VSWC01000067">
    <property type="protein sequence ID" value="KAA1096586.1"/>
    <property type="molecule type" value="Genomic_DNA"/>
</dbReference>
<dbReference type="AlphaFoldDB" id="A0A5B0S221"/>
<name>A0A5B0S221_PUCGR</name>
<keyword evidence="2" id="KW-0732">Signal</keyword>
<evidence type="ECO:0000313" key="5">
    <source>
        <dbReference type="Proteomes" id="UP000324748"/>
    </source>
</evidence>
<accession>A0A5B0S221</accession>
<feature type="compositionally biased region" description="Basic residues" evidence="1">
    <location>
        <begin position="269"/>
        <end position="282"/>
    </location>
</feature>
<organism evidence="4 6">
    <name type="scientific">Puccinia graminis f. sp. tritici</name>
    <dbReference type="NCBI Taxonomy" id="56615"/>
    <lineage>
        <taxon>Eukaryota</taxon>
        <taxon>Fungi</taxon>
        <taxon>Dikarya</taxon>
        <taxon>Basidiomycota</taxon>
        <taxon>Pucciniomycotina</taxon>
        <taxon>Pucciniomycetes</taxon>
        <taxon>Pucciniales</taxon>
        <taxon>Pucciniaceae</taxon>
        <taxon>Puccinia</taxon>
    </lineage>
</organism>
<feature type="region of interest" description="Disordered" evidence="1">
    <location>
        <begin position="200"/>
        <end position="311"/>
    </location>
</feature>
<feature type="chain" id="PRO_5036366683" evidence="2">
    <location>
        <begin position="21"/>
        <end position="311"/>
    </location>
</feature>
<dbReference type="OrthoDB" id="2504745at2759"/>
<protein>
    <submittedName>
        <fullName evidence="4">Uncharacterized protein</fullName>
    </submittedName>
</protein>
<keyword evidence="5" id="KW-1185">Reference proteome</keyword>
<reference evidence="5 6" key="1">
    <citation type="submission" date="2019-05" db="EMBL/GenBank/DDBJ databases">
        <title>Emergence of the Ug99 lineage of the wheat stem rust pathogen through somatic hybridization.</title>
        <authorList>
            <person name="Li F."/>
            <person name="Upadhyaya N.M."/>
            <person name="Sperschneider J."/>
            <person name="Matny O."/>
            <person name="Nguyen-Phuc H."/>
            <person name="Mago R."/>
            <person name="Raley C."/>
            <person name="Miller M.E."/>
            <person name="Silverstein K.A.T."/>
            <person name="Henningsen E."/>
            <person name="Hirsch C.D."/>
            <person name="Visser B."/>
            <person name="Pretorius Z.A."/>
            <person name="Steffenson B.J."/>
            <person name="Schwessinger B."/>
            <person name="Dodds P.N."/>
            <person name="Figueroa M."/>
        </authorList>
    </citation>
    <scope>NUCLEOTIDE SEQUENCE [LARGE SCALE GENOMIC DNA]</scope>
    <source>
        <strain evidence="3">21-0</strain>
        <strain evidence="4 6">Ug99</strain>
    </source>
</reference>
<feature type="compositionally biased region" description="Acidic residues" evidence="1">
    <location>
        <begin position="288"/>
        <end position="298"/>
    </location>
</feature>